<comment type="caution">
    <text evidence="2">The sequence shown here is derived from an EMBL/GenBank/DDBJ whole genome shotgun (WGS) entry which is preliminary data.</text>
</comment>
<dbReference type="SMART" id="SM00530">
    <property type="entry name" value="HTH_XRE"/>
    <property type="match status" value="1"/>
</dbReference>
<dbReference type="GO" id="GO:0003677">
    <property type="term" value="F:DNA binding"/>
    <property type="evidence" value="ECO:0007669"/>
    <property type="project" value="InterPro"/>
</dbReference>
<dbReference type="PROSITE" id="PS50943">
    <property type="entry name" value="HTH_CROC1"/>
    <property type="match status" value="1"/>
</dbReference>
<dbReference type="EMBL" id="JAENIJ010000006">
    <property type="protein sequence ID" value="MBK1881796.1"/>
    <property type="molecule type" value="Genomic_DNA"/>
</dbReference>
<proteinExistence type="predicted"/>
<evidence type="ECO:0000259" key="1">
    <source>
        <dbReference type="PROSITE" id="PS50943"/>
    </source>
</evidence>
<protein>
    <submittedName>
        <fullName evidence="2">Helix-turn-helix transcriptional regulator</fullName>
    </submittedName>
</protein>
<evidence type="ECO:0000313" key="3">
    <source>
        <dbReference type="Proteomes" id="UP000603141"/>
    </source>
</evidence>
<dbReference type="Proteomes" id="UP000603141">
    <property type="component" value="Unassembled WGS sequence"/>
</dbReference>
<reference evidence="2" key="1">
    <citation type="submission" date="2021-01" db="EMBL/GenBank/DDBJ databases">
        <title>Modified the classification status of verrucomicrobia.</title>
        <authorList>
            <person name="Feng X."/>
        </authorList>
    </citation>
    <scope>NUCLEOTIDE SEQUENCE</scope>
    <source>
        <strain evidence="2">KCTC 22041</strain>
    </source>
</reference>
<dbReference type="AlphaFoldDB" id="A0A934VQ70"/>
<gene>
    <name evidence="2" type="ORF">JIN85_05185</name>
</gene>
<dbReference type="Gene3D" id="1.10.260.40">
    <property type="entry name" value="lambda repressor-like DNA-binding domains"/>
    <property type="match status" value="1"/>
</dbReference>
<feature type="domain" description="HTH cro/C1-type" evidence="1">
    <location>
        <begin position="14"/>
        <end position="67"/>
    </location>
</feature>
<dbReference type="RefSeq" id="WP_200268310.1">
    <property type="nucleotide sequence ID" value="NZ_JAENIJ010000006.1"/>
</dbReference>
<organism evidence="2 3">
    <name type="scientific">Luteolibacter pohnpeiensis</name>
    <dbReference type="NCBI Taxonomy" id="454153"/>
    <lineage>
        <taxon>Bacteria</taxon>
        <taxon>Pseudomonadati</taxon>
        <taxon>Verrucomicrobiota</taxon>
        <taxon>Verrucomicrobiia</taxon>
        <taxon>Verrucomicrobiales</taxon>
        <taxon>Verrucomicrobiaceae</taxon>
        <taxon>Luteolibacter</taxon>
    </lineage>
</organism>
<dbReference type="CDD" id="cd00093">
    <property type="entry name" value="HTH_XRE"/>
    <property type="match status" value="1"/>
</dbReference>
<keyword evidence="3" id="KW-1185">Reference proteome</keyword>
<dbReference type="InterPro" id="IPR010982">
    <property type="entry name" value="Lambda_DNA-bd_dom_sf"/>
</dbReference>
<dbReference type="InterPro" id="IPR001387">
    <property type="entry name" value="Cro/C1-type_HTH"/>
</dbReference>
<sequence>MPRPKGFLIDGRFVRTQRENQGLTQDQLASQSRLTRSVIQKAERGGPLAPATIQALVSVFGCSDTDLIVSEDWNRSVEEQIVSPFKREAAPKIGSVWVQSREMLYQMPPLLLQALAIRNLARIMPVYSPRSSEAKAHFRHLVAAVVSGLRTITFLMGGPGRMPEISELAKGADACFLAAGFAKNSQFEEDAHAADAAFAVAIGAARLLESLIAARSSKDGAHDADHWRAMEFATNSCHASAHASVYLAVDEQFIRSATLDTHDLRNSMKPMAVLAGPLWEGGEMPPPLKLFMNRFLREAHFPHETRILWNRWVRREFSITAEE</sequence>
<accession>A0A934VQ70</accession>
<name>A0A934VQ70_9BACT</name>
<dbReference type="SUPFAM" id="SSF47413">
    <property type="entry name" value="lambda repressor-like DNA-binding domains"/>
    <property type="match status" value="1"/>
</dbReference>
<dbReference type="Pfam" id="PF01381">
    <property type="entry name" value="HTH_3"/>
    <property type="match status" value="1"/>
</dbReference>
<evidence type="ECO:0000313" key="2">
    <source>
        <dbReference type="EMBL" id="MBK1881796.1"/>
    </source>
</evidence>